<accession>A0A094YK31</accession>
<dbReference type="PATRIC" id="fig|104102.7.peg.3319"/>
<gene>
    <name evidence="1" type="ORF">AtDm6_3364</name>
</gene>
<name>A0A094YK31_9PROT</name>
<evidence type="ECO:0000313" key="2">
    <source>
        <dbReference type="Proteomes" id="UP000029448"/>
    </source>
</evidence>
<proteinExistence type="predicted"/>
<keyword evidence="2" id="KW-1185">Reference proteome</keyword>
<organism evidence="1 2">
    <name type="scientific">Acetobacter tropicalis</name>
    <dbReference type="NCBI Taxonomy" id="104102"/>
    <lineage>
        <taxon>Bacteria</taxon>
        <taxon>Pseudomonadati</taxon>
        <taxon>Pseudomonadota</taxon>
        <taxon>Alphaproteobacteria</taxon>
        <taxon>Acetobacterales</taxon>
        <taxon>Acetobacteraceae</taxon>
        <taxon>Acetobacter</taxon>
    </lineage>
</organism>
<dbReference type="AlphaFoldDB" id="A0A094YK31"/>
<evidence type="ECO:0000313" key="1">
    <source>
        <dbReference type="EMBL" id="KGB20999.1"/>
    </source>
</evidence>
<dbReference type="STRING" id="104102.AtDm6_3364"/>
<comment type="caution">
    <text evidence="1">The sequence shown here is derived from an EMBL/GenBank/DDBJ whole genome shotgun (WGS) entry which is preliminary data.</text>
</comment>
<sequence>MDDLLLKGLDFAARINAATRKAGGAAAFARQHGLKPQAVRDAVALKVIGDDVAKALGLIKVLRYPVLAQANRLATGWEIQENLNSFIRRCGSQRAAAPEFGISEQHLSNILNGVRGFAPVLARLGYGPPVVRFALAKVAA</sequence>
<dbReference type="RefSeq" id="WP_035382313.1">
    <property type="nucleotide sequence ID" value="NZ_JACAOJ010000075.1"/>
</dbReference>
<dbReference type="GeneID" id="89477525"/>
<reference evidence="1 2" key="1">
    <citation type="submission" date="2014-06" db="EMBL/GenBank/DDBJ databases">
        <title>Functional and comparative genomic analyses of the Drosophila gut microbiota identify candidate symbiosis factors.</title>
        <authorList>
            <person name="Newell P.D."/>
            <person name="Chaston J.M."/>
            <person name="Douglas A.E."/>
        </authorList>
    </citation>
    <scope>NUCLEOTIDE SEQUENCE [LARGE SCALE GENOMIC DNA]</scope>
    <source>
        <strain evidence="1 2">DmCS_006</strain>
    </source>
</reference>
<protein>
    <submittedName>
        <fullName evidence="1">Uncharacterized protein</fullName>
    </submittedName>
</protein>
<dbReference type="Proteomes" id="UP000029448">
    <property type="component" value="Unassembled WGS sequence"/>
</dbReference>
<dbReference type="EMBL" id="JOKM01000106">
    <property type="protein sequence ID" value="KGB20999.1"/>
    <property type="molecule type" value="Genomic_DNA"/>
</dbReference>